<comment type="caution">
    <text evidence="1">The sequence shown here is derived from an EMBL/GenBank/DDBJ whole genome shotgun (WGS) entry which is preliminary data.</text>
</comment>
<proteinExistence type="predicted"/>
<keyword evidence="2" id="KW-1185">Reference proteome</keyword>
<evidence type="ECO:0000313" key="2">
    <source>
        <dbReference type="Proteomes" id="UP000467700"/>
    </source>
</evidence>
<dbReference type="Proteomes" id="UP000467700">
    <property type="component" value="Unassembled WGS sequence"/>
</dbReference>
<sequence>MALQPPSPSSSYHKIPMPTLQYLDVPLYGGARVYSAFGTSHEQVLYPRKDARLVRSRPRKPVRVVLRVPTPPRKKIQWPDAHNVKEVAAFCANELDMIVNGRPVDAAENDPMATKANETEAATDNTTIPKTAHLTRTEAPTNCCMPSLQLPSRIPRLSTSHIGRGTKDA</sequence>
<organism evidence="1 2">
    <name type="scientific">Cyclocybe aegerita</name>
    <name type="common">Black poplar mushroom</name>
    <name type="synonym">Agrocybe aegerita</name>
    <dbReference type="NCBI Taxonomy" id="1973307"/>
    <lineage>
        <taxon>Eukaryota</taxon>
        <taxon>Fungi</taxon>
        <taxon>Dikarya</taxon>
        <taxon>Basidiomycota</taxon>
        <taxon>Agaricomycotina</taxon>
        <taxon>Agaricomycetes</taxon>
        <taxon>Agaricomycetidae</taxon>
        <taxon>Agaricales</taxon>
        <taxon>Agaricineae</taxon>
        <taxon>Bolbitiaceae</taxon>
        <taxon>Cyclocybe</taxon>
    </lineage>
</organism>
<dbReference type="AlphaFoldDB" id="A0A8S0W304"/>
<evidence type="ECO:0000313" key="1">
    <source>
        <dbReference type="EMBL" id="CAA7260394.1"/>
    </source>
</evidence>
<gene>
    <name evidence="1" type="ORF">AAE3_LOCUS2563</name>
</gene>
<protein>
    <submittedName>
        <fullName evidence="1">Uncharacterized protein</fullName>
    </submittedName>
</protein>
<name>A0A8S0W304_CYCAE</name>
<dbReference type="EMBL" id="CACVBS010000029">
    <property type="protein sequence ID" value="CAA7260394.1"/>
    <property type="molecule type" value="Genomic_DNA"/>
</dbReference>
<reference evidence="1 2" key="1">
    <citation type="submission" date="2020-01" db="EMBL/GenBank/DDBJ databases">
        <authorList>
            <person name="Gupta K D."/>
        </authorList>
    </citation>
    <scope>NUCLEOTIDE SEQUENCE [LARGE SCALE GENOMIC DNA]</scope>
</reference>
<accession>A0A8S0W304</accession>